<evidence type="ECO:0000259" key="2">
    <source>
        <dbReference type="Pfam" id="PF14040"/>
    </source>
</evidence>
<evidence type="ECO:0000256" key="1">
    <source>
        <dbReference type="SAM" id="MobiDB-lite"/>
    </source>
</evidence>
<dbReference type="EMBL" id="FMZZ01000016">
    <property type="protein sequence ID" value="SDD73854.1"/>
    <property type="molecule type" value="Genomic_DNA"/>
</dbReference>
<gene>
    <name evidence="3" type="ORF">SAMN05216174_116137</name>
</gene>
<accession>A0A1G6X707</accession>
<evidence type="ECO:0000313" key="4">
    <source>
        <dbReference type="Proteomes" id="UP000199501"/>
    </source>
</evidence>
<dbReference type="RefSeq" id="WP_407640553.1">
    <property type="nucleotide sequence ID" value="NZ_FMZZ01000016.1"/>
</dbReference>
<organism evidence="3 4">
    <name type="scientific">Actinokineospora iranica</name>
    <dbReference type="NCBI Taxonomy" id="1271860"/>
    <lineage>
        <taxon>Bacteria</taxon>
        <taxon>Bacillati</taxon>
        <taxon>Actinomycetota</taxon>
        <taxon>Actinomycetes</taxon>
        <taxon>Pseudonocardiales</taxon>
        <taxon>Pseudonocardiaceae</taxon>
        <taxon>Actinokineospora</taxon>
    </lineage>
</organism>
<keyword evidence="4" id="KW-1185">Reference proteome</keyword>
<sequence length="90" mass="9730">MRGNSHVRFGGRGMETYQKQFRQRAMPRPTLASTTEGGEGASTAGVPVGEQRSQGGTVTATYLTNNLQPGDEFLVVILNARQIPESDYKG</sequence>
<dbReference type="STRING" id="1271860.SAMN05216174_116137"/>
<reference evidence="4" key="1">
    <citation type="submission" date="2016-10" db="EMBL/GenBank/DDBJ databases">
        <authorList>
            <person name="Varghese N."/>
            <person name="Submissions S."/>
        </authorList>
    </citation>
    <scope>NUCLEOTIDE SEQUENCE [LARGE SCALE GENOMIC DNA]</scope>
    <source>
        <strain evidence="4">IBRC-M 10403</strain>
    </source>
</reference>
<feature type="compositionally biased region" description="Low complexity" evidence="1">
    <location>
        <begin position="32"/>
        <end position="45"/>
    </location>
</feature>
<dbReference type="Pfam" id="PF14040">
    <property type="entry name" value="DNase_NucA_NucB"/>
    <property type="match status" value="1"/>
</dbReference>
<feature type="region of interest" description="Disordered" evidence="1">
    <location>
        <begin position="20"/>
        <end position="53"/>
    </location>
</feature>
<protein>
    <submittedName>
        <fullName evidence="3">Deoxyribonuclease NucA/NucB</fullName>
    </submittedName>
</protein>
<dbReference type="AlphaFoldDB" id="A0A1G6X707"/>
<feature type="domain" description="Deoxyribonuclease NucA/NucB" evidence="2">
    <location>
        <begin position="32"/>
        <end position="76"/>
    </location>
</feature>
<name>A0A1G6X707_9PSEU</name>
<dbReference type="InterPro" id="IPR029476">
    <property type="entry name" value="DNase_NucA_NucB"/>
</dbReference>
<dbReference type="Proteomes" id="UP000199501">
    <property type="component" value="Unassembled WGS sequence"/>
</dbReference>
<evidence type="ECO:0000313" key="3">
    <source>
        <dbReference type="EMBL" id="SDD73854.1"/>
    </source>
</evidence>
<proteinExistence type="predicted"/>